<dbReference type="AlphaFoldDB" id="A0A559JME9"/>
<dbReference type="SUPFAM" id="SSF52821">
    <property type="entry name" value="Rhodanese/Cell cycle control phosphatase"/>
    <property type="match status" value="1"/>
</dbReference>
<dbReference type="InterPro" id="IPR050229">
    <property type="entry name" value="GlpE_sulfurtransferase"/>
</dbReference>
<proteinExistence type="predicted"/>
<dbReference type="InterPro" id="IPR001763">
    <property type="entry name" value="Rhodanese-like_dom"/>
</dbReference>
<evidence type="ECO:0000313" key="3">
    <source>
        <dbReference type="EMBL" id="TVY01036.1"/>
    </source>
</evidence>
<dbReference type="PROSITE" id="PS50206">
    <property type="entry name" value="RHODANESE_3"/>
    <property type="match status" value="1"/>
</dbReference>
<comment type="caution">
    <text evidence="3">The sequence shown here is derived from an EMBL/GenBank/DDBJ whole genome shotgun (WGS) entry which is preliminary data.</text>
</comment>
<dbReference type="OrthoDB" id="9800872at2"/>
<evidence type="ECO:0000256" key="1">
    <source>
        <dbReference type="SAM" id="Phobius"/>
    </source>
</evidence>
<sequence>MDYKLILNFVTVAILLWFIYTRFAGVKGLKNLMQDQFRDELKGNHPKFLIDVREPMEVTQGFIPGAINIPLSQLKNRIDEIPRDKHVYLYCRSGMRSKQAARILQRNGYRELAHLQGGIMSWKGKIAK</sequence>
<gene>
    <name evidence="3" type="ORF">FPZ49_32820</name>
</gene>
<evidence type="ECO:0000259" key="2">
    <source>
        <dbReference type="PROSITE" id="PS50206"/>
    </source>
</evidence>
<dbReference type="Proteomes" id="UP000317036">
    <property type="component" value="Unassembled WGS sequence"/>
</dbReference>
<dbReference type="Pfam" id="PF00581">
    <property type="entry name" value="Rhodanese"/>
    <property type="match status" value="1"/>
</dbReference>
<keyword evidence="1" id="KW-1133">Transmembrane helix</keyword>
<accession>A0A559JME9</accession>
<dbReference type="PANTHER" id="PTHR43031:SF18">
    <property type="entry name" value="RHODANESE-RELATED SULFURTRANSFERASES"/>
    <property type="match status" value="1"/>
</dbReference>
<dbReference type="InterPro" id="IPR036873">
    <property type="entry name" value="Rhodanese-like_dom_sf"/>
</dbReference>
<keyword evidence="1" id="KW-0472">Membrane</keyword>
<dbReference type="EMBL" id="VNJI01000072">
    <property type="protein sequence ID" value="TVY01036.1"/>
    <property type="molecule type" value="Genomic_DNA"/>
</dbReference>
<dbReference type="RefSeq" id="WP_144854522.1">
    <property type="nucleotide sequence ID" value="NZ_VNJI01000072.1"/>
</dbReference>
<dbReference type="PANTHER" id="PTHR43031">
    <property type="entry name" value="FAD-DEPENDENT OXIDOREDUCTASE"/>
    <property type="match status" value="1"/>
</dbReference>
<reference evidence="3 4" key="1">
    <citation type="submission" date="2019-07" db="EMBL/GenBank/DDBJ databases">
        <authorList>
            <person name="Kim J."/>
        </authorList>
    </citation>
    <scope>NUCLEOTIDE SEQUENCE [LARGE SCALE GENOMIC DNA]</scope>
    <source>
        <strain evidence="3 4">JC52</strain>
    </source>
</reference>
<protein>
    <submittedName>
        <fullName evidence="3">Rhodanese-like domain-containing protein</fullName>
    </submittedName>
</protein>
<keyword evidence="1" id="KW-0812">Transmembrane</keyword>
<dbReference type="CDD" id="cd00158">
    <property type="entry name" value="RHOD"/>
    <property type="match status" value="1"/>
</dbReference>
<keyword evidence="4" id="KW-1185">Reference proteome</keyword>
<name>A0A559JME9_9BACL</name>
<dbReference type="Gene3D" id="3.40.250.10">
    <property type="entry name" value="Rhodanese-like domain"/>
    <property type="match status" value="1"/>
</dbReference>
<dbReference type="SMART" id="SM00450">
    <property type="entry name" value="RHOD"/>
    <property type="match status" value="1"/>
</dbReference>
<feature type="domain" description="Rhodanese" evidence="2">
    <location>
        <begin position="43"/>
        <end position="127"/>
    </location>
</feature>
<organism evidence="3 4">
    <name type="scientific">Paenibacillus cremeus</name>
    <dbReference type="NCBI Taxonomy" id="2163881"/>
    <lineage>
        <taxon>Bacteria</taxon>
        <taxon>Bacillati</taxon>
        <taxon>Bacillota</taxon>
        <taxon>Bacilli</taxon>
        <taxon>Bacillales</taxon>
        <taxon>Paenibacillaceae</taxon>
        <taxon>Paenibacillus</taxon>
    </lineage>
</organism>
<feature type="transmembrane region" description="Helical" evidence="1">
    <location>
        <begin position="6"/>
        <end position="23"/>
    </location>
</feature>
<evidence type="ECO:0000313" key="4">
    <source>
        <dbReference type="Proteomes" id="UP000317036"/>
    </source>
</evidence>